<dbReference type="AlphaFoldDB" id="A0A2N9L9C1"/>
<evidence type="ECO:0000256" key="2">
    <source>
        <dbReference type="SAM" id="MobiDB-lite"/>
    </source>
</evidence>
<comment type="similarity">
    <text evidence="1">Belongs to the bactofilin family.</text>
</comment>
<dbReference type="Pfam" id="PF04519">
    <property type="entry name" value="Bactofilin"/>
    <property type="match status" value="1"/>
</dbReference>
<dbReference type="PANTHER" id="PTHR35024:SF4">
    <property type="entry name" value="POLYMER-FORMING CYTOSKELETAL PROTEIN"/>
    <property type="match status" value="1"/>
</dbReference>
<accession>A0A2N9L9C1</accession>
<sequence length="178" mass="18247">MNAMWKPSQTGSTMPNQTPEPQHAAPPAHVPESPSRAQAASADQATIGKGLFIKGEITGSESLYIDGKVEGAINLPGNRVTVGRNGQVGANITAREVVVLGKVRGNVSASDRVDIRAEGSLNGDVAAARISIEDGAYFKGGIDIRKADAKQEKLPGVGGPVAVTNSGATHETAKVAQA</sequence>
<evidence type="ECO:0000313" key="4">
    <source>
        <dbReference type="Proteomes" id="UP000239735"/>
    </source>
</evidence>
<dbReference type="Proteomes" id="UP000239735">
    <property type="component" value="Unassembled WGS sequence"/>
</dbReference>
<evidence type="ECO:0008006" key="5">
    <source>
        <dbReference type="Google" id="ProtNLM"/>
    </source>
</evidence>
<protein>
    <recommendedName>
        <fullName evidence="5">Cell shape determination protein CcmA</fullName>
    </recommendedName>
</protein>
<gene>
    <name evidence="3" type="ORF">SBA5_250118</name>
</gene>
<name>A0A2N9L9C1_9BACT</name>
<dbReference type="EMBL" id="OKRB01000081">
    <property type="protein sequence ID" value="SPE19888.1"/>
    <property type="molecule type" value="Genomic_DNA"/>
</dbReference>
<feature type="region of interest" description="Disordered" evidence="2">
    <location>
        <begin position="156"/>
        <end position="178"/>
    </location>
</feature>
<feature type="region of interest" description="Disordered" evidence="2">
    <location>
        <begin position="1"/>
        <end position="42"/>
    </location>
</feature>
<evidence type="ECO:0000313" key="3">
    <source>
        <dbReference type="EMBL" id="SPE19888.1"/>
    </source>
</evidence>
<feature type="compositionally biased region" description="Polar residues" evidence="2">
    <location>
        <begin position="7"/>
        <end position="20"/>
    </location>
</feature>
<evidence type="ECO:0000256" key="1">
    <source>
        <dbReference type="ARBA" id="ARBA00044755"/>
    </source>
</evidence>
<organism evidence="3 4">
    <name type="scientific">Candidatus Sulfuritelmatomonas gaucii</name>
    <dbReference type="NCBI Taxonomy" id="2043161"/>
    <lineage>
        <taxon>Bacteria</taxon>
        <taxon>Pseudomonadati</taxon>
        <taxon>Acidobacteriota</taxon>
        <taxon>Terriglobia</taxon>
        <taxon>Terriglobales</taxon>
        <taxon>Acidobacteriaceae</taxon>
        <taxon>Candidatus Sulfuritelmatomonas</taxon>
    </lineage>
</organism>
<dbReference type="InterPro" id="IPR007607">
    <property type="entry name" value="BacA/B"/>
</dbReference>
<reference evidence="4" key="1">
    <citation type="submission" date="2018-02" db="EMBL/GenBank/DDBJ databases">
        <authorList>
            <person name="Hausmann B."/>
        </authorList>
    </citation>
    <scope>NUCLEOTIDE SEQUENCE [LARGE SCALE GENOMIC DNA]</scope>
    <source>
        <strain evidence="4">Peat soil MAG SbA5</strain>
    </source>
</reference>
<proteinExistence type="inferred from homology"/>
<dbReference type="PANTHER" id="PTHR35024">
    <property type="entry name" value="HYPOTHETICAL CYTOSOLIC PROTEIN"/>
    <property type="match status" value="1"/>
</dbReference>